<dbReference type="InterPro" id="IPR024079">
    <property type="entry name" value="MetalloPept_cat_dom_sf"/>
</dbReference>
<keyword evidence="3 10" id="KW-0479">Metal-binding</keyword>
<dbReference type="PROSITE" id="PS51864">
    <property type="entry name" value="ASTACIN"/>
    <property type="match status" value="1"/>
</dbReference>
<organism evidence="14">
    <name type="scientific">Haemonchus placei</name>
    <name type="common">Barber's pole worm</name>
    <dbReference type="NCBI Taxonomy" id="6290"/>
    <lineage>
        <taxon>Eukaryota</taxon>
        <taxon>Metazoa</taxon>
        <taxon>Ecdysozoa</taxon>
        <taxon>Nematoda</taxon>
        <taxon>Chromadorea</taxon>
        <taxon>Rhabditida</taxon>
        <taxon>Rhabditina</taxon>
        <taxon>Rhabditomorpha</taxon>
        <taxon>Strongyloidea</taxon>
        <taxon>Trichostrongylidae</taxon>
        <taxon>Haemonchus</taxon>
    </lineage>
</organism>
<keyword evidence="5 10" id="KW-0862">Zinc</keyword>
<dbReference type="EC" id="3.4.24.-" evidence="11"/>
<name>A0A0N4WZJ0_HAEPC</name>
<dbReference type="InterPro" id="IPR001506">
    <property type="entry name" value="Peptidase_M12A"/>
</dbReference>
<evidence type="ECO:0000256" key="9">
    <source>
        <dbReference type="PROSITE-ProRule" id="PRU01005"/>
    </source>
</evidence>
<dbReference type="CDD" id="cd04280">
    <property type="entry name" value="ZnMc_astacin_like"/>
    <property type="match status" value="1"/>
</dbReference>
<evidence type="ECO:0000256" key="2">
    <source>
        <dbReference type="ARBA" id="ARBA00022670"/>
    </source>
</evidence>
<dbReference type="InterPro" id="IPR006026">
    <property type="entry name" value="Peptidase_Metallo"/>
</dbReference>
<dbReference type="PANTHER" id="PTHR10127:SF852">
    <property type="entry name" value="ZINC METALLOPROTEINASE NAS-12"/>
    <property type="match status" value="1"/>
</dbReference>
<feature type="domain" description="ShKT" evidence="12">
    <location>
        <begin position="258"/>
        <end position="293"/>
    </location>
</feature>
<evidence type="ECO:0000256" key="11">
    <source>
        <dbReference type="RuleBase" id="RU361183"/>
    </source>
</evidence>
<evidence type="ECO:0000256" key="6">
    <source>
        <dbReference type="ARBA" id="ARBA00023049"/>
    </source>
</evidence>
<comment type="cofactor">
    <cofactor evidence="10 11">
        <name>Zn(2+)</name>
        <dbReference type="ChEBI" id="CHEBI:29105"/>
    </cofactor>
    <text evidence="10 11">Binds 1 zinc ion per subunit.</text>
</comment>
<evidence type="ECO:0000259" key="12">
    <source>
        <dbReference type="PROSITE" id="PS51670"/>
    </source>
</evidence>
<evidence type="ECO:0000256" key="4">
    <source>
        <dbReference type="ARBA" id="ARBA00022801"/>
    </source>
</evidence>
<keyword evidence="2 10" id="KW-0645">Protease</keyword>
<comment type="caution">
    <text evidence="9">Lacks conserved residue(s) required for the propagation of feature annotation.</text>
</comment>
<dbReference type="Pfam" id="PF01400">
    <property type="entry name" value="Astacin"/>
    <property type="match status" value="1"/>
</dbReference>
<dbReference type="GO" id="GO:0006508">
    <property type="term" value="P:proteolysis"/>
    <property type="evidence" value="ECO:0007669"/>
    <property type="project" value="UniProtKB-KW"/>
</dbReference>
<dbReference type="GO" id="GO:0004222">
    <property type="term" value="F:metalloendopeptidase activity"/>
    <property type="evidence" value="ECO:0007669"/>
    <property type="project" value="UniProtKB-UniRule"/>
</dbReference>
<keyword evidence="4 10" id="KW-0378">Hydrolase</keyword>
<comment type="function">
    <text evidence="1">Metalloprotease.</text>
</comment>
<evidence type="ECO:0000256" key="10">
    <source>
        <dbReference type="PROSITE-ProRule" id="PRU01211"/>
    </source>
</evidence>
<accession>A0A0N4WZJ0</accession>
<dbReference type="InterPro" id="IPR034035">
    <property type="entry name" value="Astacin-like_dom"/>
</dbReference>
<dbReference type="Gene3D" id="1.10.10.1940">
    <property type="match status" value="1"/>
</dbReference>
<dbReference type="OMA" id="RWENNIV"/>
<dbReference type="AlphaFoldDB" id="A0A0N4WZJ0"/>
<evidence type="ECO:0000313" key="14">
    <source>
        <dbReference type="WBParaSite" id="HPLM_0001736601-mRNA-1"/>
    </source>
</evidence>
<evidence type="ECO:0000259" key="13">
    <source>
        <dbReference type="PROSITE" id="PS51864"/>
    </source>
</evidence>
<evidence type="ECO:0000256" key="7">
    <source>
        <dbReference type="ARBA" id="ARBA00023145"/>
    </source>
</evidence>
<feature type="binding site" evidence="10">
    <location>
        <position position="111"/>
    </location>
    <ligand>
        <name>Zn(2+)</name>
        <dbReference type="ChEBI" id="CHEBI:29105"/>
        <note>catalytic</note>
    </ligand>
</feature>
<feature type="active site" evidence="10">
    <location>
        <position position="108"/>
    </location>
</feature>
<keyword evidence="7" id="KW-0865">Zymogen</keyword>
<feature type="binding site" evidence="10">
    <location>
        <position position="117"/>
    </location>
    <ligand>
        <name>Zn(2+)</name>
        <dbReference type="ChEBI" id="CHEBI:29105"/>
        <note>catalytic</note>
    </ligand>
</feature>
<dbReference type="PROSITE" id="PS51670">
    <property type="entry name" value="SHKT"/>
    <property type="match status" value="1"/>
</dbReference>
<feature type="binding site" evidence="10">
    <location>
        <position position="107"/>
    </location>
    <ligand>
        <name>Zn(2+)</name>
        <dbReference type="ChEBI" id="CHEBI:29105"/>
        <note>catalytic</note>
    </ligand>
</feature>
<keyword evidence="8" id="KW-1015">Disulfide bond</keyword>
<evidence type="ECO:0000256" key="3">
    <source>
        <dbReference type="ARBA" id="ARBA00022723"/>
    </source>
</evidence>
<dbReference type="InterPro" id="IPR003582">
    <property type="entry name" value="ShKT_dom"/>
</dbReference>
<dbReference type="SUPFAM" id="SSF55486">
    <property type="entry name" value="Metalloproteases ('zincins'), catalytic domain"/>
    <property type="match status" value="1"/>
</dbReference>
<dbReference type="PRINTS" id="PR00480">
    <property type="entry name" value="ASTACIN"/>
</dbReference>
<keyword evidence="6 10" id="KW-0482">Metalloprotease</keyword>
<dbReference type="Gene3D" id="3.40.390.10">
    <property type="entry name" value="Collagenase (Catalytic Domain)"/>
    <property type="match status" value="1"/>
</dbReference>
<sequence length="300" mass="34731">LQRRRYGIQKNPVRGVSRKDHVVNRWQGNIIPYTLSSDYSDEQKKIIRLSLDSLEQISCFRFVPRSDEKDFLAFMPLDGCYSYVGKVGGTQVISLAVDCIADYIIWHEVMHAIGFEHEHQRPDRDQFIKVEYSNVQQGQLVNFEKLAPHEVDYPDDYDYQSIMHYDSHAFGRRDPVTNARLATMIPLKVGVLSEHLKTIANIQSYSESDGAIFQNGLCSTSSTHLQAMLKYCQKTCRLFSMIQLRASVPYNISRLSMMLQDPRCDKYARNGFCTDPFYERIRAKKCMKTCNLCISFKESE</sequence>
<dbReference type="GO" id="GO:0008270">
    <property type="term" value="F:zinc ion binding"/>
    <property type="evidence" value="ECO:0007669"/>
    <property type="project" value="UniProtKB-UniRule"/>
</dbReference>
<evidence type="ECO:0000256" key="5">
    <source>
        <dbReference type="ARBA" id="ARBA00022833"/>
    </source>
</evidence>
<evidence type="ECO:0000256" key="1">
    <source>
        <dbReference type="ARBA" id="ARBA00002657"/>
    </source>
</evidence>
<reference evidence="14" key="1">
    <citation type="submission" date="2017-02" db="UniProtKB">
        <authorList>
            <consortium name="WormBaseParasite"/>
        </authorList>
    </citation>
    <scope>IDENTIFICATION</scope>
</reference>
<proteinExistence type="predicted"/>
<protein>
    <recommendedName>
        <fullName evidence="11">Metalloendopeptidase</fullName>
        <ecNumber evidence="11">3.4.24.-</ecNumber>
    </recommendedName>
</protein>
<dbReference type="Pfam" id="PF01549">
    <property type="entry name" value="ShK"/>
    <property type="match status" value="2"/>
</dbReference>
<dbReference type="SMART" id="SM00235">
    <property type="entry name" value="ZnMc"/>
    <property type="match status" value="1"/>
</dbReference>
<feature type="domain" description="Peptidase M12A" evidence="13">
    <location>
        <begin position="11"/>
        <end position="265"/>
    </location>
</feature>
<dbReference type="PANTHER" id="PTHR10127">
    <property type="entry name" value="DISCOIDIN, CUB, EGF, LAMININ , AND ZINC METALLOPROTEASE DOMAIN CONTAINING"/>
    <property type="match status" value="1"/>
</dbReference>
<dbReference type="WBParaSite" id="HPLM_0001736601-mRNA-1">
    <property type="protein sequence ID" value="HPLM_0001736601-mRNA-1"/>
    <property type="gene ID" value="HPLM_0001736601"/>
</dbReference>
<evidence type="ECO:0000256" key="8">
    <source>
        <dbReference type="ARBA" id="ARBA00023157"/>
    </source>
</evidence>